<evidence type="ECO:0000256" key="8">
    <source>
        <dbReference type="ARBA" id="ARBA00023136"/>
    </source>
</evidence>
<dbReference type="SUPFAM" id="SSF53756">
    <property type="entry name" value="UDP-Glycosyltransferase/glycogen phosphorylase"/>
    <property type="match status" value="1"/>
</dbReference>
<evidence type="ECO:0000256" key="2">
    <source>
        <dbReference type="ARBA" id="ARBA00009995"/>
    </source>
</evidence>
<keyword evidence="6" id="KW-0256">Endoplasmic reticulum</keyword>
<dbReference type="SMR" id="A0A482XPU9"/>
<proteinExistence type="inferred from homology"/>
<evidence type="ECO:0008006" key="15">
    <source>
        <dbReference type="Google" id="ProtNLM"/>
    </source>
</evidence>
<keyword evidence="14" id="KW-1185">Reference proteome</keyword>
<dbReference type="PANTHER" id="PTHR48043">
    <property type="entry name" value="EG:EG0003.4 PROTEIN-RELATED"/>
    <property type="match status" value="1"/>
</dbReference>
<reference evidence="13 14" key="1">
    <citation type="journal article" date="2017" name="Gigascience">
        <title>Genome sequence of the small brown planthopper, Laodelphax striatellus.</title>
        <authorList>
            <person name="Zhu J."/>
            <person name="Jiang F."/>
            <person name="Wang X."/>
            <person name="Yang P."/>
            <person name="Bao Y."/>
            <person name="Zhao W."/>
            <person name="Wang W."/>
            <person name="Lu H."/>
            <person name="Wang Q."/>
            <person name="Cui N."/>
            <person name="Li J."/>
            <person name="Chen X."/>
            <person name="Luo L."/>
            <person name="Yu J."/>
            <person name="Kang L."/>
            <person name="Cui F."/>
        </authorList>
    </citation>
    <scope>NUCLEOTIDE SEQUENCE [LARGE SCALE GENOMIC DNA]</scope>
    <source>
        <strain evidence="13">Lst14</strain>
    </source>
</reference>
<keyword evidence="8 11" id="KW-0472">Membrane</keyword>
<sequence length="520" mass="59499">MVRHLWYILLGTVLILSVCDGANILCIFPVPSYSHQQPLLAVSRELAARGHNLIVINTNPSKSPLKNHRDIDLGFLYKELEELKKKGLSLQSRISPYKIVHDYKLFMEYITPKAMEAPQMQELIKEVNGTKFDLIIYESIMLSSFLGFSELVGNPPIVGMLTINPFVISDPLVGNPEIPSYIPSVLLPNEHRMTFMERVNNFLINAYYHYVKICYMDPLQEIFIKKYFGNVKRTAYELERSISLMIITSDLASSYPKPVHPNTVYVGPTHVEKNVPPLPQDIEKWMNESEEGIIYFSLGSNMKGTSVPAEKRNAFIRAFSMFPRVRVLWKWESDEKLPGQPDNVLVKKWLPQQAILAHPKTRIFIRQVGLQSFQEATHYGVPILGVPLFADQDFNARKLIKTGAGRVVDFQNIAFENVFENLKELLTNSSYKENMLTLSKITNDKPMPAVETAVWWIEYVLRHNGAPHLRPACMDLAWYQYYSIDIVASIAAIAVSFLSICFYCVKMVVKKLMPSKLKEE</sequence>
<evidence type="ECO:0000313" key="13">
    <source>
        <dbReference type="EMBL" id="RZF47912.1"/>
    </source>
</evidence>
<evidence type="ECO:0000256" key="3">
    <source>
        <dbReference type="ARBA" id="ARBA00022676"/>
    </source>
</evidence>
<evidence type="ECO:0000313" key="14">
    <source>
        <dbReference type="Proteomes" id="UP000291343"/>
    </source>
</evidence>
<feature type="signal peptide" evidence="12">
    <location>
        <begin position="1"/>
        <end position="21"/>
    </location>
</feature>
<dbReference type="GO" id="GO:0008194">
    <property type="term" value="F:UDP-glycosyltransferase activity"/>
    <property type="evidence" value="ECO:0007669"/>
    <property type="project" value="InterPro"/>
</dbReference>
<evidence type="ECO:0000256" key="1">
    <source>
        <dbReference type="ARBA" id="ARBA00004240"/>
    </source>
</evidence>
<evidence type="ECO:0000256" key="11">
    <source>
        <dbReference type="SAM" id="Phobius"/>
    </source>
</evidence>
<dbReference type="OrthoDB" id="5835829at2759"/>
<evidence type="ECO:0000256" key="12">
    <source>
        <dbReference type="SAM" id="SignalP"/>
    </source>
</evidence>
<keyword evidence="3" id="KW-0328">Glycosyltransferase</keyword>
<feature type="transmembrane region" description="Helical" evidence="11">
    <location>
        <begin position="481"/>
        <end position="505"/>
    </location>
</feature>
<dbReference type="Gene3D" id="3.40.50.2000">
    <property type="entry name" value="Glycogen Phosphorylase B"/>
    <property type="match status" value="2"/>
</dbReference>
<name>A0A482XPU9_LAOST</name>
<dbReference type="Proteomes" id="UP000291343">
    <property type="component" value="Unassembled WGS sequence"/>
</dbReference>
<comment type="caution">
    <text evidence="13">The sequence shown here is derived from an EMBL/GenBank/DDBJ whole genome shotgun (WGS) entry which is preliminary data.</text>
</comment>
<comment type="similarity">
    <text evidence="2">Belongs to the UDP-glycosyltransferase family.</text>
</comment>
<dbReference type="InterPro" id="IPR050271">
    <property type="entry name" value="UDP-glycosyltransferase"/>
</dbReference>
<dbReference type="PANTHER" id="PTHR48043:SF159">
    <property type="entry name" value="EG:EG0003.4 PROTEIN-RELATED"/>
    <property type="match status" value="1"/>
</dbReference>
<gene>
    <name evidence="13" type="ORF">LSTR_LSTR008716</name>
</gene>
<keyword evidence="7 11" id="KW-1133">Transmembrane helix</keyword>
<evidence type="ECO:0000256" key="10">
    <source>
        <dbReference type="ARBA" id="ARBA00046288"/>
    </source>
</evidence>
<evidence type="ECO:0000256" key="7">
    <source>
        <dbReference type="ARBA" id="ARBA00022989"/>
    </source>
</evidence>
<evidence type="ECO:0000256" key="5">
    <source>
        <dbReference type="ARBA" id="ARBA00022692"/>
    </source>
</evidence>
<dbReference type="InterPro" id="IPR002213">
    <property type="entry name" value="UDP_glucos_trans"/>
</dbReference>
<organism evidence="13 14">
    <name type="scientific">Laodelphax striatellus</name>
    <name type="common">Small brown planthopper</name>
    <name type="synonym">Delphax striatella</name>
    <dbReference type="NCBI Taxonomy" id="195883"/>
    <lineage>
        <taxon>Eukaryota</taxon>
        <taxon>Metazoa</taxon>
        <taxon>Ecdysozoa</taxon>
        <taxon>Arthropoda</taxon>
        <taxon>Hexapoda</taxon>
        <taxon>Insecta</taxon>
        <taxon>Pterygota</taxon>
        <taxon>Neoptera</taxon>
        <taxon>Paraneoptera</taxon>
        <taxon>Hemiptera</taxon>
        <taxon>Auchenorrhyncha</taxon>
        <taxon>Fulgoroidea</taxon>
        <taxon>Delphacidae</taxon>
        <taxon>Criomorphinae</taxon>
        <taxon>Laodelphax</taxon>
    </lineage>
</organism>
<keyword evidence="4" id="KW-0808">Transferase</keyword>
<dbReference type="CDD" id="cd03784">
    <property type="entry name" value="GT1_Gtf-like"/>
    <property type="match status" value="1"/>
</dbReference>
<evidence type="ECO:0000256" key="4">
    <source>
        <dbReference type="ARBA" id="ARBA00022679"/>
    </source>
</evidence>
<evidence type="ECO:0000256" key="6">
    <source>
        <dbReference type="ARBA" id="ARBA00022824"/>
    </source>
</evidence>
<dbReference type="AlphaFoldDB" id="A0A482XPU9"/>
<dbReference type="GO" id="GO:0005783">
    <property type="term" value="C:endoplasmic reticulum"/>
    <property type="evidence" value="ECO:0007669"/>
    <property type="project" value="UniProtKB-SubCell"/>
</dbReference>
<comment type="subcellular location">
    <subcellularLocation>
        <location evidence="10">Endomembrane system</location>
        <topology evidence="10">Single-pass type I membrane protein</topology>
    </subcellularLocation>
    <subcellularLocation>
        <location evidence="1">Endoplasmic reticulum</location>
    </subcellularLocation>
</comment>
<keyword evidence="5 11" id="KW-0812">Transmembrane</keyword>
<dbReference type="FunFam" id="3.40.50.2000:FF:000050">
    <property type="entry name" value="UDP-glucuronosyltransferase"/>
    <property type="match status" value="1"/>
</dbReference>
<keyword evidence="9" id="KW-0325">Glycoprotein</keyword>
<dbReference type="Pfam" id="PF00201">
    <property type="entry name" value="UDPGT"/>
    <property type="match status" value="1"/>
</dbReference>
<feature type="chain" id="PRO_5019757117" description="UDP-glucuronosyltransferase" evidence="12">
    <location>
        <begin position="22"/>
        <end position="520"/>
    </location>
</feature>
<accession>A0A482XPU9</accession>
<keyword evidence="12" id="KW-0732">Signal</keyword>
<evidence type="ECO:0000256" key="9">
    <source>
        <dbReference type="ARBA" id="ARBA00023180"/>
    </source>
</evidence>
<dbReference type="InParanoid" id="A0A482XPU9"/>
<protein>
    <recommendedName>
        <fullName evidence="15">UDP-glucuronosyltransferase</fullName>
    </recommendedName>
</protein>
<dbReference type="EMBL" id="QKKF02002906">
    <property type="protein sequence ID" value="RZF47912.1"/>
    <property type="molecule type" value="Genomic_DNA"/>
</dbReference>